<dbReference type="Proteomes" id="UP000789759">
    <property type="component" value="Unassembled WGS sequence"/>
</dbReference>
<evidence type="ECO:0000313" key="1">
    <source>
        <dbReference type="EMBL" id="CAG8633181.1"/>
    </source>
</evidence>
<reference evidence="1" key="1">
    <citation type="submission" date="2021-06" db="EMBL/GenBank/DDBJ databases">
        <authorList>
            <person name="Kallberg Y."/>
            <person name="Tangrot J."/>
            <person name="Rosling A."/>
        </authorList>
    </citation>
    <scope>NUCLEOTIDE SEQUENCE</scope>
    <source>
        <strain evidence="1">FL966</strain>
    </source>
</reference>
<proteinExistence type="predicted"/>
<gene>
    <name evidence="1" type="ORF">CPELLU_LOCUS8492</name>
</gene>
<comment type="caution">
    <text evidence="1">The sequence shown here is derived from an EMBL/GenBank/DDBJ whole genome shotgun (WGS) entry which is preliminary data.</text>
</comment>
<dbReference type="AlphaFoldDB" id="A0A9N9DEX1"/>
<sequence length="40" mass="4423">DVFDKVVDSDNNATLSSTISIQNNSEIDEFITPPKNFGIH</sequence>
<dbReference type="EMBL" id="CAJVQA010006055">
    <property type="protein sequence ID" value="CAG8633181.1"/>
    <property type="molecule type" value="Genomic_DNA"/>
</dbReference>
<protein>
    <submittedName>
        <fullName evidence="1">4838_t:CDS:1</fullName>
    </submittedName>
</protein>
<feature type="non-terminal residue" evidence="1">
    <location>
        <position position="1"/>
    </location>
</feature>
<organism evidence="1 2">
    <name type="scientific">Cetraspora pellucida</name>
    <dbReference type="NCBI Taxonomy" id="1433469"/>
    <lineage>
        <taxon>Eukaryota</taxon>
        <taxon>Fungi</taxon>
        <taxon>Fungi incertae sedis</taxon>
        <taxon>Mucoromycota</taxon>
        <taxon>Glomeromycotina</taxon>
        <taxon>Glomeromycetes</taxon>
        <taxon>Diversisporales</taxon>
        <taxon>Gigasporaceae</taxon>
        <taxon>Cetraspora</taxon>
    </lineage>
</organism>
<keyword evidence="2" id="KW-1185">Reference proteome</keyword>
<name>A0A9N9DEX1_9GLOM</name>
<evidence type="ECO:0000313" key="2">
    <source>
        <dbReference type="Proteomes" id="UP000789759"/>
    </source>
</evidence>
<accession>A0A9N9DEX1</accession>